<accession>A0A811JSM9</accession>
<evidence type="ECO:0000256" key="2">
    <source>
        <dbReference type="PIRNR" id="PIRNR037240"/>
    </source>
</evidence>
<keyword evidence="2" id="KW-0539">Nucleus</keyword>
<dbReference type="Gene3D" id="3.40.1000.50">
    <property type="entry name" value="Repressor of RNA polymerase III transcription Maf1"/>
    <property type="match status" value="1"/>
</dbReference>
<dbReference type="EMBL" id="CAJFDH010000001">
    <property type="protein sequence ID" value="CAD5206454.1"/>
    <property type="molecule type" value="Genomic_DNA"/>
</dbReference>
<dbReference type="InterPro" id="IPR038564">
    <property type="entry name" value="Maf1_sf"/>
</dbReference>
<feature type="region of interest" description="Disordered" evidence="3">
    <location>
        <begin position="49"/>
        <end position="69"/>
    </location>
</feature>
<dbReference type="GO" id="GO:0000994">
    <property type="term" value="F:RNA polymerase III core binding"/>
    <property type="evidence" value="ECO:0007669"/>
    <property type="project" value="TreeGrafter"/>
</dbReference>
<evidence type="ECO:0000256" key="3">
    <source>
        <dbReference type="SAM" id="MobiDB-lite"/>
    </source>
</evidence>
<proteinExistence type="inferred from homology"/>
<comment type="similarity">
    <text evidence="1 2">Belongs to the MAF1 family.</text>
</comment>
<dbReference type="GO" id="GO:0005634">
    <property type="term" value="C:nucleus"/>
    <property type="evidence" value="ECO:0007669"/>
    <property type="project" value="UniProtKB-SubCell"/>
</dbReference>
<keyword evidence="5" id="KW-1185">Reference proteome</keyword>
<keyword evidence="2" id="KW-0805">Transcription regulation</keyword>
<comment type="function">
    <text evidence="2">Element of the TORC1 signaling pathway that acts as a mediator of diverse signals and that represses RNA polymerase III transcription. Inhibits the de novo assembly of TFIIIB onto DNA.</text>
</comment>
<evidence type="ECO:0000313" key="4">
    <source>
        <dbReference type="EMBL" id="CAD5206454.1"/>
    </source>
</evidence>
<dbReference type="EMBL" id="CAJFCW020000001">
    <property type="protein sequence ID" value="CAG9081838.1"/>
    <property type="molecule type" value="Genomic_DNA"/>
</dbReference>
<sequence length="242" mass="27830">MKLLENAELDSISSFMKSNSNLLVLDVRIESYSCKMVTMEKKEWKKHIKSPEEANELQPLSPPEESYMHRLASSPPYPLGTGRLRHTSEVSCSGSDNDQDDNGQIVVGTVSRRTLFNLVSLLNLTYSDYDFTQVKSESFSLIELRDCMDNINDKFSTAVRGYAKHRDTFWNAINKEIKLNECIIFSYIPEYSNDPFTEDGCIWTFNYLCWNKGLKRILFLSCRALRGESALDVSSEQLWVDE</sequence>
<name>A0A811JSM9_9BILA</name>
<reference evidence="4" key="1">
    <citation type="submission" date="2020-09" db="EMBL/GenBank/DDBJ databases">
        <authorList>
            <person name="Kikuchi T."/>
        </authorList>
    </citation>
    <scope>NUCLEOTIDE SEQUENCE</scope>
    <source>
        <strain evidence="4">SH1</strain>
    </source>
</reference>
<evidence type="ECO:0000313" key="5">
    <source>
        <dbReference type="Proteomes" id="UP000614601"/>
    </source>
</evidence>
<dbReference type="Pfam" id="PF09174">
    <property type="entry name" value="Maf1"/>
    <property type="match status" value="1"/>
</dbReference>
<dbReference type="InterPro" id="IPR015257">
    <property type="entry name" value="Maf1"/>
</dbReference>
<dbReference type="GO" id="GO:0016480">
    <property type="term" value="P:negative regulation of transcription by RNA polymerase III"/>
    <property type="evidence" value="ECO:0007669"/>
    <property type="project" value="UniProtKB-UniRule"/>
</dbReference>
<keyword evidence="2" id="KW-0678">Repressor</keyword>
<gene>
    <name evidence="4" type="ORF">BOKJ2_LOCUS1138</name>
</gene>
<dbReference type="OrthoDB" id="277029at2759"/>
<dbReference type="AlphaFoldDB" id="A0A811JSM9"/>
<dbReference type="PIRSF" id="PIRSF037240">
    <property type="entry name" value="RNA_polIII_Trep_MAF1"/>
    <property type="match status" value="1"/>
</dbReference>
<keyword evidence="2" id="KW-0804">Transcription</keyword>
<dbReference type="PANTHER" id="PTHR22504">
    <property type="entry name" value="REPRESSOR OF RNA POLYMERASE III TRANSCRIPTION MAF1"/>
    <property type="match status" value="1"/>
</dbReference>
<protein>
    <recommendedName>
        <fullName evidence="2">Repressor of RNA polymerase III transcription MAF1</fullName>
    </recommendedName>
</protein>
<dbReference type="Proteomes" id="UP000783686">
    <property type="component" value="Unassembled WGS sequence"/>
</dbReference>
<dbReference type="Proteomes" id="UP000614601">
    <property type="component" value="Unassembled WGS sequence"/>
</dbReference>
<dbReference type="PANTHER" id="PTHR22504:SF0">
    <property type="entry name" value="REPRESSOR OF RNA POLYMERASE III TRANSCRIPTION MAF1 HOMOLOG"/>
    <property type="match status" value="1"/>
</dbReference>
<comment type="caution">
    <text evidence="4">The sequence shown here is derived from an EMBL/GenBank/DDBJ whole genome shotgun (WGS) entry which is preliminary data.</text>
</comment>
<organism evidence="4 5">
    <name type="scientific">Bursaphelenchus okinawaensis</name>
    <dbReference type="NCBI Taxonomy" id="465554"/>
    <lineage>
        <taxon>Eukaryota</taxon>
        <taxon>Metazoa</taxon>
        <taxon>Ecdysozoa</taxon>
        <taxon>Nematoda</taxon>
        <taxon>Chromadorea</taxon>
        <taxon>Rhabditida</taxon>
        <taxon>Tylenchina</taxon>
        <taxon>Tylenchomorpha</taxon>
        <taxon>Aphelenchoidea</taxon>
        <taxon>Aphelenchoididae</taxon>
        <taxon>Bursaphelenchus</taxon>
    </lineage>
</organism>
<evidence type="ECO:0000256" key="1">
    <source>
        <dbReference type="ARBA" id="ARBA00006231"/>
    </source>
</evidence>
<comment type="subcellular location">
    <subcellularLocation>
        <location evidence="2">Nucleus</location>
    </subcellularLocation>
</comment>